<keyword evidence="13 16" id="KW-0496">Mitochondrion</keyword>
<evidence type="ECO:0000256" key="4">
    <source>
        <dbReference type="ARBA" id="ARBA00012791"/>
    </source>
</evidence>
<evidence type="ECO:0000256" key="6">
    <source>
        <dbReference type="ARBA" id="ARBA00022630"/>
    </source>
</evidence>
<protein>
    <recommendedName>
        <fullName evidence="5 16">Dihydroorotate dehydrogenase (quinone), mitochondrial</fullName>
        <shortName evidence="16">DHOdehase</shortName>
        <ecNumber evidence="4 16">1.3.5.2</ecNumber>
    </recommendedName>
</protein>
<evidence type="ECO:0000259" key="17">
    <source>
        <dbReference type="Pfam" id="PF01180"/>
    </source>
</evidence>
<comment type="catalytic activity">
    <reaction evidence="15 16">
        <text>(S)-dihydroorotate + a quinone = orotate + a quinol</text>
        <dbReference type="Rhea" id="RHEA:30187"/>
        <dbReference type="ChEBI" id="CHEBI:24646"/>
        <dbReference type="ChEBI" id="CHEBI:30839"/>
        <dbReference type="ChEBI" id="CHEBI:30864"/>
        <dbReference type="ChEBI" id="CHEBI:132124"/>
        <dbReference type="EC" id="1.3.5.2"/>
    </reaction>
</comment>
<dbReference type="Gene3D" id="3.20.20.70">
    <property type="entry name" value="Aldolase class I"/>
    <property type="match status" value="1"/>
</dbReference>
<keyword evidence="9 16" id="KW-0999">Mitochondrion inner membrane</keyword>
<evidence type="ECO:0000256" key="7">
    <source>
        <dbReference type="ARBA" id="ARBA00022643"/>
    </source>
</evidence>
<dbReference type="GO" id="GO:0006207">
    <property type="term" value="P:'de novo' pyrimidine nucleobase biosynthetic process"/>
    <property type="evidence" value="ECO:0007669"/>
    <property type="project" value="InterPro"/>
</dbReference>
<dbReference type="InterPro" id="IPR005720">
    <property type="entry name" value="Dihydroorotate_DH_cat"/>
</dbReference>
<keyword evidence="14 16" id="KW-0472">Membrane</keyword>
<dbReference type="SUPFAM" id="SSF51395">
    <property type="entry name" value="FMN-linked oxidoreductases"/>
    <property type="match status" value="1"/>
</dbReference>
<dbReference type="InterPro" id="IPR005719">
    <property type="entry name" value="Dihydroorotate_DH_2"/>
</dbReference>
<keyword evidence="6 16" id="KW-0285">Flavoprotein</keyword>
<dbReference type="InterPro" id="IPR050074">
    <property type="entry name" value="DHO_dehydrogenase"/>
</dbReference>
<dbReference type="GO" id="GO:0106430">
    <property type="term" value="F:dihydroorotate dehydrogenase (quinone) activity"/>
    <property type="evidence" value="ECO:0007669"/>
    <property type="project" value="UniProtKB-EC"/>
</dbReference>
<evidence type="ECO:0000256" key="2">
    <source>
        <dbReference type="ARBA" id="ARBA00005161"/>
    </source>
</evidence>
<proteinExistence type="inferred from homology"/>
<dbReference type="SUPFAM" id="SSF56219">
    <property type="entry name" value="DNase I-like"/>
    <property type="match status" value="1"/>
</dbReference>
<keyword evidence="8 16" id="KW-0812">Transmembrane</keyword>
<comment type="cofactor">
    <cofactor evidence="16">
        <name>FMN</name>
        <dbReference type="ChEBI" id="CHEBI:58210"/>
    </cofactor>
    <text evidence="16">Binds 1 FMN per subunit.</text>
</comment>
<dbReference type="PROSITE" id="PS00912">
    <property type="entry name" value="DHODEHASE_2"/>
    <property type="match status" value="1"/>
</dbReference>
<evidence type="ECO:0000256" key="9">
    <source>
        <dbReference type="ARBA" id="ARBA00022792"/>
    </source>
</evidence>
<dbReference type="PROSITE" id="PS00911">
    <property type="entry name" value="DHODEHASE_1"/>
    <property type="match status" value="1"/>
</dbReference>
<evidence type="ECO:0000256" key="12">
    <source>
        <dbReference type="ARBA" id="ARBA00023002"/>
    </source>
</evidence>
<dbReference type="Pfam" id="PF01180">
    <property type="entry name" value="DHO_dh"/>
    <property type="match status" value="1"/>
</dbReference>
<comment type="similarity">
    <text evidence="3 16">Belongs to the dihydroorotate dehydrogenase family. Type 2 subfamily.</text>
</comment>
<dbReference type="InterPro" id="IPR001295">
    <property type="entry name" value="Dihydroorotate_DH_CS"/>
</dbReference>
<keyword evidence="10" id="KW-0809">Transit peptide</keyword>
<dbReference type="Proteomes" id="UP000502823">
    <property type="component" value="Unassembled WGS sequence"/>
</dbReference>
<evidence type="ECO:0000256" key="10">
    <source>
        <dbReference type="ARBA" id="ARBA00022946"/>
    </source>
</evidence>
<dbReference type="EMBL" id="BLKM01000078">
    <property type="protein sequence ID" value="GFG28713.1"/>
    <property type="molecule type" value="Genomic_DNA"/>
</dbReference>
<dbReference type="PANTHER" id="PTHR48109">
    <property type="entry name" value="DIHYDROOROTATE DEHYDROGENASE (QUINONE), MITOCHONDRIAL-RELATED"/>
    <property type="match status" value="1"/>
</dbReference>
<dbReference type="InterPro" id="IPR013785">
    <property type="entry name" value="Aldolase_TIM"/>
</dbReference>
<evidence type="ECO:0000313" key="19">
    <source>
        <dbReference type="EMBL" id="GFG28713.1"/>
    </source>
</evidence>
<feature type="domain" description="Endonuclease/exonuclease/phosphatase" evidence="18">
    <location>
        <begin position="154"/>
        <end position="442"/>
    </location>
</feature>
<accession>A0A6L2P8W7</accession>
<evidence type="ECO:0000256" key="11">
    <source>
        <dbReference type="ARBA" id="ARBA00022989"/>
    </source>
</evidence>
<evidence type="ECO:0000256" key="5">
    <source>
        <dbReference type="ARBA" id="ARBA00017599"/>
    </source>
</evidence>
<gene>
    <name evidence="19" type="ORF">Cfor_05994</name>
</gene>
<dbReference type="AlphaFoldDB" id="A0A6L2P8W7"/>
<dbReference type="FunFam" id="3.20.20.70:FF:000066">
    <property type="entry name" value="Dihydroorotate dehydrogenase (quinone), mitochondrial"/>
    <property type="match status" value="1"/>
</dbReference>
<comment type="caution">
    <text evidence="16">Lacks conserved residue(s) required for the propagation of feature annotation.</text>
</comment>
<dbReference type="OrthoDB" id="40902at2759"/>
<evidence type="ECO:0000313" key="20">
    <source>
        <dbReference type="Proteomes" id="UP000502823"/>
    </source>
</evidence>
<evidence type="ECO:0000256" key="8">
    <source>
        <dbReference type="ARBA" id="ARBA00022692"/>
    </source>
</evidence>
<dbReference type="UniPathway" id="UPA00070">
    <property type="reaction ID" value="UER00946"/>
</dbReference>
<dbReference type="Gene3D" id="3.60.10.10">
    <property type="entry name" value="Endonuclease/exonuclease/phosphatase"/>
    <property type="match status" value="1"/>
</dbReference>
<name>A0A6L2P8W7_COPFO</name>
<dbReference type="InParanoid" id="A0A6L2P8W7"/>
<dbReference type="GO" id="GO:0005743">
    <property type="term" value="C:mitochondrial inner membrane"/>
    <property type="evidence" value="ECO:0007669"/>
    <property type="project" value="UniProtKB-SubCell"/>
</dbReference>
<dbReference type="Pfam" id="PF03372">
    <property type="entry name" value="Exo_endo_phos"/>
    <property type="match status" value="1"/>
</dbReference>
<evidence type="ECO:0000256" key="3">
    <source>
        <dbReference type="ARBA" id="ARBA00005359"/>
    </source>
</evidence>
<keyword evidence="12 16" id="KW-0560">Oxidoreductase</keyword>
<comment type="pathway">
    <text evidence="2 16">Pyrimidine metabolism; UMP biosynthesis via de novo pathway; orotate from (S)-dihydroorotate (quinone route): step 1/1.</text>
</comment>
<reference evidence="20" key="1">
    <citation type="submission" date="2020-01" db="EMBL/GenBank/DDBJ databases">
        <title>Draft genome sequence of the Termite Coptotermes fromosanus.</title>
        <authorList>
            <person name="Itakura S."/>
            <person name="Yosikawa Y."/>
            <person name="Umezawa K."/>
        </authorList>
    </citation>
    <scope>NUCLEOTIDE SEQUENCE [LARGE SCALE GENOMIC DNA]</scope>
</reference>
<evidence type="ECO:0000256" key="13">
    <source>
        <dbReference type="ARBA" id="ARBA00023128"/>
    </source>
</evidence>
<keyword evidence="7 16" id="KW-0288">FMN</keyword>
<organism evidence="19 20">
    <name type="scientific">Coptotermes formosanus</name>
    <name type="common">Formosan subterranean termite</name>
    <dbReference type="NCBI Taxonomy" id="36987"/>
    <lineage>
        <taxon>Eukaryota</taxon>
        <taxon>Metazoa</taxon>
        <taxon>Ecdysozoa</taxon>
        <taxon>Arthropoda</taxon>
        <taxon>Hexapoda</taxon>
        <taxon>Insecta</taxon>
        <taxon>Pterygota</taxon>
        <taxon>Neoptera</taxon>
        <taxon>Polyneoptera</taxon>
        <taxon>Dictyoptera</taxon>
        <taxon>Blattodea</taxon>
        <taxon>Blattoidea</taxon>
        <taxon>Termitoidae</taxon>
        <taxon>Rhinotermitidae</taxon>
        <taxon>Coptotermes</taxon>
    </lineage>
</organism>
<sequence>MYVSNRYCNFVAKWLDEISFLLMSPWLTVFSHFISCYISTIFEKQHPQHKLIDYFMFGPFYAVLLLLLLPFGVCGIIIWIALCAVADQEKYTYLCVREHSTANDKNSELNSGTYTLATINVLLAPEVIARLNNNKCSYARTSRIAQRILNHTGKHLCNLISQDDFEMKSKYNSVLAEFPCLDFLCLQEVWERTYALLLIEHLQKEFSYFLYDIGDYSFSNNFCMLGSGLFFASKKPILDADFKIFTLRTKHARCTSQGVLCIKVLLNYDEHGDRHVGYIANVHTQAFQGSEAVLLSQLTDVMVFVSLFKEKKTQPRDIIDFDVVCGDFNADNMSPGDMDVQQHSFFQEYQDICVVKAGQDKDWAIGTELRQCMLNQPDIMEPDDFREMLVDDSLRRLYVLDADVLVHSTHLMTSVVQPGPGGFIEPLPCGGRRRVDRIVYKGSTQDITGYCFHKIKSLLYVTTGAFGAFSAISIYRGNEKFFDNIVMPLMHTLNPETSHKIAIIASKYGLFSRSSYKDPVTLRTKVWHINFNNPIGIAAGFDKQGEIIEPLHRIGFGFVEIGSVTPVPQPGNEKPRVFRLQKDEAVINRYGFNSDGHEAVYSRLQHLKSSTSFVGIIGVNLGKNKSSEDPVRDYVDGIKKFGDVADYLVINISSPNTPGLRSWQTKQKLQELLAKLVAARNELSGTVKPPLLLKLAPDLTQEQRKDIADVLRDKKCCVDGLVISNTTTERMASLSDRQAAEEGGLSGRPLTDLSTTLIADMYRLTDGRLPIIGVGGVFSGKDAYDKIKAGASLVQLYTAFVYHGPPRVSRVKRELDELIRTDGWSSVAEAVGKAHSSHK</sequence>
<dbReference type="CDD" id="cd04738">
    <property type="entry name" value="DHOD_2_like"/>
    <property type="match status" value="1"/>
</dbReference>
<dbReference type="GO" id="GO:0044205">
    <property type="term" value="P:'de novo' UMP biosynthetic process"/>
    <property type="evidence" value="ECO:0007669"/>
    <property type="project" value="UniProtKB-UniPathway"/>
</dbReference>
<evidence type="ECO:0000256" key="16">
    <source>
        <dbReference type="RuleBase" id="RU361255"/>
    </source>
</evidence>
<feature type="transmembrane region" description="Helical" evidence="16">
    <location>
        <begin position="20"/>
        <end position="42"/>
    </location>
</feature>
<evidence type="ECO:0000256" key="15">
    <source>
        <dbReference type="ARBA" id="ARBA00048639"/>
    </source>
</evidence>
<comment type="caution">
    <text evidence="19">The sequence shown here is derived from an EMBL/GenBank/DDBJ whole genome shotgun (WGS) entry which is preliminary data.</text>
</comment>
<dbReference type="InterPro" id="IPR036691">
    <property type="entry name" value="Endo/exonu/phosph_ase_sf"/>
</dbReference>
<keyword evidence="11 16" id="KW-1133">Transmembrane helix</keyword>
<dbReference type="InterPro" id="IPR005135">
    <property type="entry name" value="Endo/exonuclease/phosphatase"/>
</dbReference>
<dbReference type="EC" id="1.3.5.2" evidence="4 16"/>
<evidence type="ECO:0000259" key="18">
    <source>
        <dbReference type="Pfam" id="PF03372"/>
    </source>
</evidence>
<feature type="transmembrane region" description="Helical" evidence="16">
    <location>
        <begin position="54"/>
        <end position="82"/>
    </location>
</feature>
<evidence type="ECO:0000256" key="14">
    <source>
        <dbReference type="ARBA" id="ARBA00023136"/>
    </source>
</evidence>
<feature type="domain" description="Dihydroorotate dehydrogenase catalytic" evidence="17">
    <location>
        <begin position="522"/>
        <end position="818"/>
    </location>
</feature>
<dbReference type="NCBIfam" id="NF003652">
    <property type="entry name" value="PRK05286.2-5"/>
    <property type="match status" value="1"/>
</dbReference>
<dbReference type="NCBIfam" id="TIGR01036">
    <property type="entry name" value="pyrD_sub2"/>
    <property type="match status" value="1"/>
</dbReference>
<evidence type="ECO:0000256" key="1">
    <source>
        <dbReference type="ARBA" id="ARBA00004434"/>
    </source>
</evidence>
<dbReference type="PANTHER" id="PTHR48109:SF4">
    <property type="entry name" value="DIHYDROOROTATE DEHYDROGENASE (QUINONE), MITOCHONDRIAL"/>
    <property type="match status" value="1"/>
</dbReference>
<comment type="subcellular location">
    <subcellularLocation>
        <location evidence="1 16">Mitochondrion inner membrane</location>
        <topology evidence="1 16">Single-pass membrane protein</topology>
    </subcellularLocation>
</comment>
<dbReference type="NCBIfam" id="NF003645">
    <property type="entry name" value="PRK05286.1-2"/>
    <property type="match status" value="1"/>
</dbReference>
<keyword evidence="20" id="KW-1185">Reference proteome</keyword>